<evidence type="ECO:0000313" key="1">
    <source>
        <dbReference type="EMBL" id="RKT01946.1"/>
    </source>
</evidence>
<comment type="caution">
    <text evidence="1">The sequence shown here is derived from an EMBL/GenBank/DDBJ whole genome shotgun (WGS) entry which is preliminary data.</text>
</comment>
<protein>
    <submittedName>
        <fullName evidence="1">Uncharacterized protein</fullName>
    </submittedName>
</protein>
<accession>A0A495SPE4</accession>
<reference evidence="1 2" key="1">
    <citation type="submission" date="2018-10" db="EMBL/GenBank/DDBJ databases">
        <title>Genomic Encyclopedia of Archaeal and Bacterial Type Strains, Phase II (KMG-II): from individual species to whole genera.</title>
        <authorList>
            <person name="Goeker M."/>
        </authorList>
    </citation>
    <scope>NUCLEOTIDE SEQUENCE [LARGE SCALE GENOMIC DNA]</scope>
    <source>
        <strain evidence="1 2">DSM 14219</strain>
    </source>
</reference>
<organism evidence="1 2">
    <name type="scientific">Chryseobacterium defluvii</name>
    <dbReference type="NCBI Taxonomy" id="160396"/>
    <lineage>
        <taxon>Bacteria</taxon>
        <taxon>Pseudomonadati</taxon>
        <taxon>Bacteroidota</taxon>
        <taxon>Flavobacteriia</taxon>
        <taxon>Flavobacteriales</taxon>
        <taxon>Weeksellaceae</taxon>
        <taxon>Chryseobacterium group</taxon>
        <taxon>Chryseobacterium</taxon>
    </lineage>
</organism>
<gene>
    <name evidence="1" type="ORF">BCF58_1175</name>
</gene>
<evidence type="ECO:0000313" key="2">
    <source>
        <dbReference type="Proteomes" id="UP000272428"/>
    </source>
</evidence>
<sequence length="73" mass="8973">MNKNDNIQWLTKKILKITVEIQKKFPELYDLLNETPLFLSDRKRKITIEDFRQYLLSIRMQQKTFEKNSRINI</sequence>
<name>A0A495SPE4_9FLAO</name>
<dbReference type="EMBL" id="RBXB01000001">
    <property type="protein sequence ID" value="RKT01946.1"/>
    <property type="molecule type" value="Genomic_DNA"/>
</dbReference>
<dbReference type="Proteomes" id="UP000272428">
    <property type="component" value="Unassembled WGS sequence"/>
</dbReference>
<proteinExistence type="predicted"/>
<dbReference type="AlphaFoldDB" id="A0A495SPE4"/>
<keyword evidence="2" id="KW-1185">Reference proteome</keyword>